<dbReference type="Pfam" id="PF07833">
    <property type="entry name" value="Cu_amine_oxidN1"/>
    <property type="match status" value="1"/>
</dbReference>
<dbReference type="KEGG" id="slp:Slip_1336"/>
<evidence type="ECO:0000259" key="1">
    <source>
        <dbReference type="Pfam" id="PF07833"/>
    </source>
</evidence>
<sequence length="499" mass="54198">MYRARRSEPSASPTMYLLALILTLTTVILVLIPARASPADSVTAGSAKVKISGGIRNVQMVSVDLKDPSVRIEAALAQNRVGSVENLADMAMRKQSPDTEVLAAINGTFFHAYGEPPTPWGTIQTEGKFVHIGNTGTCIGFTADNKVRMDNLYVSIDGYLEDSGDWVNNWYAWNINHSYEDSSSIVIYTPEYGTRTPDHDLTSIVVENGTVREVVGGAARIPANGFTVVTGNNVIISRFTPGKKAEYRLEFSRARSGEPVDWEGVYTTIGAGPRLLKNGTICVAPEAEGFTEAKITANRGQRSFIGVRNDQVLIVGTVPNVTVYELAEIALSLGLCDAMNLDGGASSGLWYRGKYLTTPGRLLSNALVVTKKTGLERVSTNVQVVVNGKKLSCNPAPRIESSRVMLPMRVLFEAVGAEVTWNEKLKSVVAEKGDKNIILRLNSFKAEINGKTVDLDVPPRVTEGRVFVPLRFVGEALEAEVEWRAKEGAVYLWTVPEAG</sequence>
<feature type="domain" description="Phosphodiester glycosidase" evidence="2">
    <location>
        <begin position="204"/>
        <end position="370"/>
    </location>
</feature>
<organism evidence="3 4">
    <name type="scientific">Syntrophothermus lipocalidus (strain DSM 12680 / TGB-C1)</name>
    <dbReference type="NCBI Taxonomy" id="643648"/>
    <lineage>
        <taxon>Bacteria</taxon>
        <taxon>Bacillati</taxon>
        <taxon>Bacillota</taxon>
        <taxon>Clostridia</taxon>
        <taxon>Eubacteriales</taxon>
        <taxon>Syntrophomonadaceae</taxon>
        <taxon>Syntrophothermus</taxon>
    </lineage>
</organism>
<protein>
    <submittedName>
        <fullName evidence="3">Copper amine oxidase domain protein</fullName>
    </submittedName>
</protein>
<dbReference type="InterPro" id="IPR036582">
    <property type="entry name" value="Mao_N_sf"/>
</dbReference>
<dbReference type="HOGENOM" id="CLU_037735_0_0_9"/>
<dbReference type="eggNOG" id="COG4632">
    <property type="taxonomic scope" value="Bacteria"/>
</dbReference>
<reference evidence="4" key="1">
    <citation type="journal article" date="2010" name="Stand. Genomic Sci.">
        <title>Complete genome sequence of Syntrophothermus lipocalidus type strain (TGB-C1T).</title>
        <authorList>
            <consortium name="US DOE Joint Genome Institute (JGI-PGF)"/>
            <person name="Djao O."/>
            <person name="Zhang X."/>
            <person name="Lucas S."/>
            <person name="Lapidus A."/>
            <person name="Glavina Del Rio T."/>
            <person name="Nolan M."/>
            <person name="Tice H."/>
            <person name="Cheng J."/>
            <person name="Han C."/>
            <person name="Tapia R."/>
            <person name="Goodwin L."/>
            <person name="Pitluck S."/>
            <person name="Liolios K."/>
            <person name="Ivanova N."/>
            <person name="Mavromatis K."/>
            <person name="Mikhailova N."/>
            <person name="Ovchinnikova G."/>
            <person name="Pati A."/>
            <person name="Brambilla E."/>
            <person name="Chen A."/>
            <person name="Palaniappan K."/>
            <person name="Land M."/>
            <person name="Hauser L."/>
            <person name="Chang Y."/>
            <person name="Jeffries C."/>
            <person name="Rohde M."/>
            <person name="Sikorski J."/>
            <person name="Spring S."/>
            <person name="Goker M."/>
            <person name="Detter J."/>
            <person name="Woyke T."/>
            <person name="Bristow J."/>
            <person name="Eisen J."/>
            <person name="Markowitz V."/>
            <person name="Hugenholtz P."/>
            <person name="Kyrpides N."/>
            <person name="Klenk H."/>
        </authorList>
    </citation>
    <scope>NUCLEOTIDE SEQUENCE [LARGE SCALE GENOMIC DNA]</scope>
    <source>
        <strain evidence="4">DSM 12680 / TGB-C1</strain>
    </source>
</reference>
<evidence type="ECO:0000313" key="4">
    <source>
        <dbReference type="Proteomes" id="UP000000378"/>
    </source>
</evidence>
<dbReference type="PANTHER" id="PTHR40446">
    <property type="entry name" value="N-ACETYLGLUCOSAMINE-1-PHOSPHODIESTER ALPHA-N-ACETYLGLUCOSAMINIDASE"/>
    <property type="match status" value="1"/>
</dbReference>
<dbReference type="EMBL" id="CP002048">
    <property type="protein sequence ID" value="ADI02101.1"/>
    <property type="molecule type" value="Genomic_DNA"/>
</dbReference>
<dbReference type="Proteomes" id="UP000000378">
    <property type="component" value="Chromosome"/>
</dbReference>
<keyword evidence="4" id="KW-1185">Reference proteome</keyword>
<dbReference type="Gene3D" id="3.30.457.10">
    <property type="entry name" value="Copper amine oxidase-like, N-terminal domain"/>
    <property type="match status" value="1"/>
</dbReference>
<name>D7CN16_SYNLT</name>
<gene>
    <name evidence="3" type="ordered locus">Slip_1336</name>
</gene>
<feature type="domain" description="Copper amine oxidase-like N-terminal" evidence="1">
    <location>
        <begin position="385"/>
        <end position="492"/>
    </location>
</feature>
<dbReference type="RefSeq" id="WP_013175503.1">
    <property type="nucleotide sequence ID" value="NC_014220.1"/>
</dbReference>
<dbReference type="AlphaFoldDB" id="D7CN16"/>
<dbReference type="SUPFAM" id="SSF55383">
    <property type="entry name" value="Copper amine oxidase, domain N"/>
    <property type="match status" value="1"/>
</dbReference>
<evidence type="ECO:0000313" key="3">
    <source>
        <dbReference type="EMBL" id="ADI02101.1"/>
    </source>
</evidence>
<evidence type="ECO:0000259" key="2">
    <source>
        <dbReference type="Pfam" id="PF09992"/>
    </source>
</evidence>
<accession>D7CN16</accession>
<dbReference type="InterPro" id="IPR018711">
    <property type="entry name" value="NAGPA"/>
</dbReference>
<dbReference type="InterPro" id="IPR012854">
    <property type="entry name" value="Cu_amine_oxidase-like_N"/>
</dbReference>
<dbReference type="Pfam" id="PF09992">
    <property type="entry name" value="NAGPA"/>
    <property type="match status" value="1"/>
</dbReference>
<reference evidence="3 4" key="2">
    <citation type="journal article" date="2010" name="Stand. Genomic Sci.">
        <title>Complete genome sequence of Syntrophothermus lipocalidus type strain (TGB-C1).</title>
        <authorList>
            <person name="Djao O.D."/>
            <person name="Zhang X."/>
            <person name="Lucas S."/>
            <person name="Lapidus A."/>
            <person name="Del Rio T.G."/>
            <person name="Nolan M."/>
            <person name="Tice H."/>
            <person name="Cheng J.F."/>
            <person name="Han C."/>
            <person name="Tapia R."/>
            <person name="Goodwin L."/>
            <person name="Pitluck S."/>
            <person name="Liolios K."/>
            <person name="Ivanova N."/>
            <person name="Mavromatis K."/>
            <person name="Mikhailova N."/>
            <person name="Ovchinnikova G."/>
            <person name="Pati A."/>
            <person name="Brambilla E."/>
            <person name="Chen A."/>
            <person name="Palaniappan K."/>
            <person name="Land M."/>
            <person name="Hauser L."/>
            <person name="Chang Y.J."/>
            <person name="Jeffries C.D."/>
            <person name="Rohde M."/>
            <person name="Sikorski J."/>
            <person name="Spring S."/>
            <person name="Goker M."/>
            <person name="Detter J.C."/>
            <person name="Woyke T."/>
            <person name="Bristow J."/>
            <person name="Eisen J.A."/>
            <person name="Markowitz V."/>
            <person name="Hugenholtz P."/>
            <person name="Kyrpides N.C."/>
            <person name="Klenk H.P."/>
        </authorList>
    </citation>
    <scope>NUCLEOTIDE SEQUENCE [LARGE SCALE GENOMIC DNA]</scope>
    <source>
        <strain evidence="4">DSM 12680 / TGB-C1</strain>
    </source>
</reference>
<dbReference type="PANTHER" id="PTHR40446:SF2">
    <property type="entry name" value="N-ACETYLGLUCOSAMINE-1-PHOSPHODIESTER ALPHA-N-ACETYLGLUCOSAMINIDASE"/>
    <property type="match status" value="1"/>
</dbReference>
<dbReference type="OrthoDB" id="9809781at2"/>
<dbReference type="STRING" id="643648.Slip_1336"/>
<proteinExistence type="predicted"/>